<protein>
    <submittedName>
        <fullName evidence="15">Uncharacterized protein</fullName>
    </submittedName>
</protein>
<dbReference type="InterPro" id="IPR050794">
    <property type="entry name" value="CPA2_transporter"/>
</dbReference>
<keyword evidence="4 11" id="KW-0812">Transmembrane</keyword>
<feature type="transmembrane region" description="Helical" evidence="11">
    <location>
        <begin position="335"/>
        <end position="354"/>
    </location>
</feature>
<feature type="transmembrane region" description="Helical" evidence="11">
    <location>
        <begin position="305"/>
        <end position="329"/>
    </location>
</feature>
<sequence>MFRSDSIVNLHLAAVITDASAPPQLAGIILGPSALGHLKIEGFSPFLFSKTSLLLLETIANMGAIYFVFIIGLEMDLSVIRKYGKKALVFAIVGMFLPFLIACAFSFNLQKKTTMQEGTFMIFFAISLSITAFHVLARNLGELRLVDMEISKLAKSVALINEIFGVTLLVYTISLAESTETAFITSLWIILSSIIFVVFCILVVRPTIAWLIRRTLEEENFSDLTTSIIIAGVMFSSVISDAIGVHPIFGAFFFGLVIPNGPLAVTLVENLEDFVIGFLLPLFFVTSGLKTNLLKIQGASTWFMLMLSIILSSIGKTVGTILVALFYNVPFREGIALGLLMNTKGLIGLIALNLGKDQKVIDDTTYAIMVITVIFINAIITPILVKIYRPARKFIPYKRRTIQKTKTDSELRILVCIHTPRNVPTIINLLEASHPTKKSPISIFSLHLVELIGHASATLIDHNSQNHESAAINRMQAQSDNIINAFETFGQHTSTVIVQSFTAISPYSTMHGEICNLAEEKRAAFIIIPFHKQQMVDGGMEDANPKFRMMNQNLLANAPCSIGILIDRGLSGSTRLAASQVSHNIVVLFFGGPDDREALSYAMRMSEHPGNSLSVIRFLSGPEAIDPIMDPNYDNLKDHRLLTLQVDREKDEQLDDDYIKEFRMMKANDESFSYTEKVVNNGEETMTAIRSMENMHDLVIVGRREGTTSTLTTGLDEWSECPELGVIGDLLGSADFAATISVLVVQQYIGVGPHNEGIGTPDSGSQLEEHHIMDSSVRG</sequence>
<keyword evidence="16" id="KW-1185">Reference proteome</keyword>
<evidence type="ECO:0000256" key="5">
    <source>
        <dbReference type="ARBA" id="ARBA00022958"/>
    </source>
</evidence>
<feature type="domain" description="Cation/H(+) antiporter C-terminal" evidence="14">
    <location>
        <begin position="584"/>
        <end position="750"/>
    </location>
</feature>
<feature type="domain" description="Cation/H+ exchanger transmembrane" evidence="12">
    <location>
        <begin position="25"/>
        <end position="385"/>
    </location>
</feature>
<keyword evidence="2" id="KW-0813">Transport</keyword>
<accession>A0A4V6RY67</accession>
<dbReference type="Pfam" id="PF00999">
    <property type="entry name" value="Na_H_Exchanger"/>
    <property type="match status" value="1"/>
</dbReference>
<dbReference type="Gene3D" id="1.20.1530.20">
    <property type="match status" value="1"/>
</dbReference>
<evidence type="ECO:0000256" key="2">
    <source>
        <dbReference type="ARBA" id="ARBA00022448"/>
    </source>
</evidence>
<dbReference type="Gene3D" id="3.40.50.12370">
    <property type="match status" value="1"/>
</dbReference>
<keyword evidence="7" id="KW-0406">Ion transport</keyword>
<comment type="subcellular location">
    <subcellularLocation>
        <location evidence="1">Membrane</location>
        <topology evidence="1">Multi-pass membrane protein</topology>
    </subcellularLocation>
</comment>
<feature type="transmembrane region" description="Helical" evidence="11">
    <location>
        <begin position="366"/>
        <end position="385"/>
    </location>
</feature>
<evidence type="ECO:0000256" key="4">
    <source>
        <dbReference type="ARBA" id="ARBA00022692"/>
    </source>
</evidence>
<name>A0A4V6RY67_CAMSN</name>
<evidence type="ECO:0000256" key="3">
    <source>
        <dbReference type="ARBA" id="ARBA00022538"/>
    </source>
</evidence>
<dbReference type="PANTHER" id="PTHR32468">
    <property type="entry name" value="CATION/H + ANTIPORTER"/>
    <property type="match status" value="1"/>
</dbReference>
<evidence type="ECO:0000256" key="10">
    <source>
        <dbReference type="SAM" id="MobiDB-lite"/>
    </source>
</evidence>
<dbReference type="GO" id="GO:1902600">
    <property type="term" value="P:proton transmembrane transport"/>
    <property type="evidence" value="ECO:0007669"/>
    <property type="project" value="InterPro"/>
</dbReference>
<evidence type="ECO:0000256" key="8">
    <source>
        <dbReference type="ARBA" id="ARBA00023136"/>
    </source>
</evidence>
<feature type="transmembrane region" description="Helical" evidence="11">
    <location>
        <begin position="119"/>
        <end position="137"/>
    </location>
</feature>
<evidence type="ECO:0000313" key="15">
    <source>
        <dbReference type="EMBL" id="THG01347.1"/>
    </source>
</evidence>
<dbReference type="InterPro" id="IPR038770">
    <property type="entry name" value="Na+/solute_symporter_sf"/>
</dbReference>
<dbReference type="GO" id="GO:0006813">
    <property type="term" value="P:potassium ion transport"/>
    <property type="evidence" value="ECO:0007669"/>
    <property type="project" value="UniProtKB-KW"/>
</dbReference>
<feature type="transmembrane region" description="Helical" evidence="11">
    <location>
        <begin position="274"/>
        <end position="293"/>
    </location>
</feature>
<dbReference type="InterPro" id="IPR006153">
    <property type="entry name" value="Cation/H_exchanger_TM"/>
</dbReference>
<keyword evidence="6 11" id="KW-1133">Transmembrane helix</keyword>
<dbReference type="GO" id="GO:0012505">
    <property type="term" value="C:endomembrane system"/>
    <property type="evidence" value="ECO:0007669"/>
    <property type="project" value="TreeGrafter"/>
</dbReference>
<dbReference type="Pfam" id="PF23259">
    <property type="entry name" value="CHX17_C"/>
    <property type="match status" value="1"/>
</dbReference>
<dbReference type="EMBL" id="SDRB02011429">
    <property type="protein sequence ID" value="THG01347.1"/>
    <property type="molecule type" value="Genomic_DNA"/>
</dbReference>
<feature type="region of interest" description="Disordered" evidence="10">
    <location>
        <begin position="756"/>
        <end position="779"/>
    </location>
</feature>
<evidence type="ECO:0000259" key="12">
    <source>
        <dbReference type="Pfam" id="PF00999"/>
    </source>
</evidence>
<evidence type="ECO:0000256" key="1">
    <source>
        <dbReference type="ARBA" id="ARBA00004141"/>
    </source>
</evidence>
<dbReference type="PANTHER" id="PTHR32468:SF26">
    <property type="entry name" value="CATION_H(+) ANTIPORTER 15"/>
    <property type="match status" value="1"/>
</dbReference>
<feature type="transmembrane region" description="Helical" evidence="11">
    <location>
        <begin position="158"/>
        <end position="176"/>
    </location>
</feature>
<dbReference type="Pfam" id="PF23256">
    <property type="entry name" value="CHX17_2nd"/>
    <property type="match status" value="1"/>
</dbReference>
<evidence type="ECO:0000256" key="7">
    <source>
        <dbReference type="ARBA" id="ARBA00023065"/>
    </source>
</evidence>
<proteinExistence type="inferred from homology"/>
<feature type="transmembrane region" description="Helical" evidence="11">
    <location>
        <begin position="87"/>
        <end position="107"/>
    </location>
</feature>
<feature type="transmembrane region" description="Helical" evidence="11">
    <location>
        <begin position="182"/>
        <end position="204"/>
    </location>
</feature>
<evidence type="ECO:0000259" key="14">
    <source>
        <dbReference type="Pfam" id="PF23259"/>
    </source>
</evidence>
<keyword evidence="3" id="KW-0633">Potassium transport</keyword>
<dbReference type="AlphaFoldDB" id="A0A4V6RY67"/>
<feature type="transmembrane region" description="Helical" evidence="11">
    <location>
        <begin position="53"/>
        <end position="75"/>
    </location>
</feature>
<gene>
    <name evidence="15" type="ORF">TEA_010238</name>
</gene>
<comment type="similarity">
    <text evidence="9">Belongs to the monovalent cation:proton antiporter 2 (CPA2) transporter (TC 2.A.37) family. CHX (TC 2.A.37.4) subfamily.</text>
</comment>
<evidence type="ECO:0000256" key="9">
    <source>
        <dbReference type="ARBA" id="ARBA00038341"/>
    </source>
</evidence>
<evidence type="ECO:0000313" key="16">
    <source>
        <dbReference type="Proteomes" id="UP000306102"/>
    </source>
</evidence>
<evidence type="ECO:0000256" key="6">
    <source>
        <dbReference type="ARBA" id="ARBA00022989"/>
    </source>
</evidence>
<dbReference type="GO" id="GO:0016020">
    <property type="term" value="C:membrane"/>
    <property type="evidence" value="ECO:0007669"/>
    <property type="project" value="UniProtKB-SubCell"/>
</dbReference>
<feature type="domain" description="Cation/H(+) antiporter central" evidence="13">
    <location>
        <begin position="442"/>
        <end position="578"/>
    </location>
</feature>
<keyword evidence="8 11" id="KW-0472">Membrane</keyword>
<dbReference type="GO" id="GO:0015297">
    <property type="term" value="F:antiporter activity"/>
    <property type="evidence" value="ECO:0007669"/>
    <property type="project" value="InterPro"/>
</dbReference>
<dbReference type="InterPro" id="IPR057291">
    <property type="entry name" value="CHX17_2nd"/>
</dbReference>
<comment type="caution">
    <text evidence="15">The sequence shown here is derived from an EMBL/GenBank/DDBJ whole genome shotgun (WGS) entry which is preliminary data.</text>
</comment>
<organism evidence="15 16">
    <name type="scientific">Camellia sinensis var. sinensis</name>
    <name type="common">China tea</name>
    <dbReference type="NCBI Taxonomy" id="542762"/>
    <lineage>
        <taxon>Eukaryota</taxon>
        <taxon>Viridiplantae</taxon>
        <taxon>Streptophyta</taxon>
        <taxon>Embryophyta</taxon>
        <taxon>Tracheophyta</taxon>
        <taxon>Spermatophyta</taxon>
        <taxon>Magnoliopsida</taxon>
        <taxon>eudicotyledons</taxon>
        <taxon>Gunneridae</taxon>
        <taxon>Pentapetalae</taxon>
        <taxon>asterids</taxon>
        <taxon>Ericales</taxon>
        <taxon>Theaceae</taxon>
        <taxon>Camellia</taxon>
    </lineage>
</organism>
<reference evidence="15 16" key="1">
    <citation type="journal article" date="2018" name="Proc. Natl. Acad. Sci. U.S.A.">
        <title>Draft genome sequence of Camellia sinensis var. sinensis provides insights into the evolution of the tea genome and tea quality.</title>
        <authorList>
            <person name="Wei C."/>
            <person name="Yang H."/>
            <person name="Wang S."/>
            <person name="Zhao J."/>
            <person name="Liu C."/>
            <person name="Gao L."/>
            <person name="Xia E."/>
            <person name="Lu Y."/>
            <person name="Tai Y."/>
            <person name="She G."/>
            <person name="Sun J."/>
            <person name="Cao H."/>
            <person name="Tong W."/>
            <person name="Gao Q."/>
            <person name="Li Y."/>
            <person name="Deng W."/>
            <person name="Jiang X."/>
            <person name="Wang W."/>
            <person name="Chen Q."/>
            <person name="Zhang S."/>
            <person name="Li H."/>
            <person name="Wu J."/>
            <person name="Wang P."/>
            <person name="Li P."/>
            <person name="Shi C."/>
            <person name="Zheng F."/>
            <person name="Jian J."/>
            <person name="Huang B."/>
            <person name="Shan D."/>
            <person name="Shi M."/>
            <person name="Fang C."/>
            <person name="Yue Y."/>
            <person name="Li F."/>
            <person name="Li D."/>
            <person name="Wei S."/>
            <person name="Han B."/>
            <person name="Jiang C."/>
            <person name="Yin Y."/>
            <person name="Xia T."/>
            <person name="Zhang Z."/>
            <person name="Bennetzen J.L."/>
            <person name="Zhao S."/>
            <person name="Wan X."/>
        </authorList>
    </citation>
    <scope>NUCLEOTIDE SEQUENCE [LARGE SCALE GENOMIC DNA]</scope>
    <source>
        <strain evidence="16">cv. Shuchazao</strain>
        <tissue evidence="15">Leaf</tissue>
    </source>
</reference>
<dbReference type="InterPro" id="IPR057290">
    <property type="entry name" value="CHX17_C"/>
</dbReference>
<keyword evidence="5" id="KW-0630">Potassium</keyword>
<evidence type="ECO:0000259" key="13">
    <source>
        <dbReference type="Pfam" id="PF23256"/>
    </source>
</evidence>
<evidence type="ECO:0000256" key="11">
    <source>
        <dbReference type="SAM" id="Phobius"/>
    </source>
</evidence>
<dbReference type="GO" id="GO:0006885">
    <property type="term" value="P:regulation of pH"/>
    <property type="evidence" value="ECO:0007669"/>
    <property type="project" value="TreeGrafter"/>
</dbReference>
<feature type="transmembrane region" description="Helical" evidence="11">
    <location>
        <begin position="224"/>
        <end position="254"/>
    </location>
</feature>
<dbReference type="Proteomes" id="UP000306102">
    <property type="component" value="Unassembled WGS sequence"/>
</dbReference>